<name>A0ABT6MHH3_9NOCA</name>
<accession>A0ABT6MHH3</accession>
<dbReference type="Proteomes" id="UP001160334">
    <property type="component" value="Unassembled WGS sequence"/>
</dbReference>
<comment type="caution">
    <text evidence="1">The sequence shown here is derived from an EMBL/GenBank/DDBJ whole genome shotgun (WGS) entry which is preliminary data.</text>
</comment>
<keyword evidence="2" id="KW-1185">Reference proteome</keyword>
<evidence type="ECO:0000313" key="2">
    <source>
        <dbReference type="Proteomes" id="UP001160334"/>
    </source>
</evidence>
<gene>
    <name evidence="1" type="ORF">M2280_004568</name>
</gene>
<evidence type="ECO:0000313" key="1">
    <source>
        <dbReference type="EMBL" id="MDH6283325.1"/>
    </source>
</evidence>
<sequence>MPLPDPWNHDSLAWRIPLVDSVSGPGEGPGFEPPGAWMQALAAVARDLRCLRFGREVNVDRLVWDLAINSEYYVSIGWQGARGISGFGCGHGLTMDATFGEAAVWVADTVQGELAGYDFVQWPSRGRHLLVSRLRASEPVWVDPHGDVVIGPIGELCEHRDRWS</sequence>
<organism evidence="1 2">
    <name type="scientific">Prescottella agglutinans</name>
    <dbReference type="NCBI Taxonomy" id="1644129"/>
    <lineage>
        <taxon>Bacteria</taxon>
        <taxon>Bacillati</taxon>
        <taxon>Actinomycetota</taxon>
        <taxon>Actinomycetes</taxon>
        <taxon>Mycobacteriales</taxon>
        <taxon>Nocardiaceae</taxon>
        <taxon>Prescottella</taxon>
    </lineage>
</organism>
<proteinExistence type="predicted"/>
<reference evidence="1 2" key="1">
    <citation type="submission" date="2023-04" db="EMBL/GenBank/DDBJ databases">
        <title>Forest soil microbial communities from Buena Vista Peninsula, Colon Province, Panama.</title>
        <authorList>
            <person name="Bouskill N."/>
        </authorList>
    </citation>
    <scope>NUCLEOTIDE SEQUENCE [LARGE SCALE GENOMIC DNA]</scope>
    <source>
        <strain evidence="1 2">CFH S0262</strain>
    </source>
</reference>
<protein>
    <submittedName>
        <fullName evidence="1">Uncharacterized protein</fullName>
    </submittedName>
</protein>
<dbReference type="EMBL" id="JARXVC010000013">
    <property type="protein sequence ID" value="MDH6283325.1"/>
    <property type="molecule type" value="Genomic_DNA"/>
</dbReference>
<dbReference type="RefSeq" id="WP_280762598.1">
    <property type="nucleotide sequence ID" value="NZ_JARXVC010000013.1"/>
</dbReference>